<name>A0A5A4MHG3_9PHAE</name>
<reference evidence="8" key="1">
    <citation type="journal article" date="2020" name="Sci. Rep.">
        <title>Organelle inheritance and genome architecture variation in isogamous brown algae.</title>
        <authorList>
            <person name="Choi J.W."/>
            <person name="Graf L."/>
            <person name="Peters A.F."/>
            <person name="Cock J.M."/>
            <person name="Nishitsuji K."/>
            <person name="Arimoto A."/>
            <person name="Shoguchi E."/>
            <person name="Nagasato C."/>
            <person name="Choi C.G."/>
            <person name="Yoon H.S."/>
        </authorList>
    </citation>
    <scope>NUCLEOTIDE SEQUENCE</scope>
</reference>
<dbReference type="Gene3D" id="1.10.10.10">
    <property type="entry name" value="Winged helix-like DNA-binding domain superfamily/Winged helix DNA-binding domain"/>
    <property type="match status" value="1"/>
</dbReference>
<dbReference type="InterPro" id="IPR000847">
    <property type="entry name" value="LysR_HTH_N"/>
</dbReference>
<dbReference type="InterPro" id="IPR005119">
    <property type="entry name" value="LysR_subst-bd"/>
</dbReference>
<dbReference type="SUPFAM" id="SSF53850">
    <property type="entry name" value="Periplasmic binding protein-like II"/>
    <property type="match status" value="1"/>
</dbReference>
<dbReference type="RefSeq" id="YP_009694339.1">
    <property type="nucleotide sequence ID" value="NC_044758.1"/>
</dbReference>
<evidence type="ECO:0000259" key="7">
    <source>
        <dbReference type="PROSITE" id="PS50931"/>
    </source>
</evidence>
<keyword evidence="4" id="KW-0805">Transcription regulation</keyword>
<dbReference type="EMBL" id="MF591718">
    <property type="protein sequence ID" value="AXU40756.1"/>
    <property type="molecule type" value="Genomic_DNA"/>
</dbReference>
<dbReference type="InterPro" id="IPR036390">
    <property type="entry name" value="WH_DNA-bd_sf"/>
</dbReference>
<sequence length="318" mass="36909">MKNFSFNLEQLKIIQAVKNEGNLKTVAKFLYLSQPALSLQIKNLEENLYSKILIRKKKQIYFTPEGELILDYANKILELCEEVDKAVLCLKNFKKFSLRVGSDKSIGEYISIKLIDLFSKRYPYTHVQLKISSTQNISWEIINGKIDIGIVQDNMVPRNIYNSLSVTPYFQDKMVLILPKTYKQKFPTNISGKNFRDLNFIATKSYFAERKPIDNILKKFSTPQKQLKINLELNSINALKRAVGDGLGVSFLSTMLVKEELYAKSIHSLRIEGIDNHNQFTIIVSLKNNESYLCEQFYNYCLILARSNFYNKFLNLEF</sequence>
<dbReference type="Pfam" id="PF03466">
    <property type="entry name" value="LysR_substrate"/>
    <property type="match status" value="1"/>
</dbReference>
<comment type="function">
    <text evidence="1">Trans-acting transcriptional regulator of RuBisCO genes (rbcL and rbcS) expression.</text>
</comment>
<dbReference type="PANTHER" id="PTHR30126">
    <property type="entry name" value="HTH-TYPE TRANSCRIPTIONAL REGULATOR"/>
    <property type="match status" value="1"/>
</dbReference>
<evidence type="ECO:0000256" key="5">
    <source>
        <dbReference type="ARBA" id="ARBA00023125"/>
    </source>
</evidence>
<dbReference type="PROSITE" id="PS50931">
    <property type="entry name" value="HTH_LYSR"/>
    <property type="match status" value="1"/>
</dbReference>
<evidence type="ECO:0000256" key="1">
    <source>
        <dbReference type="ARBA" id="ARBA00003782"/>
    </source>
</evidence>
<dbReference type="GeneID" id="41825040"/>
<evidence type="ECO:0000313" key="8">
    <source>
        <dbReference type="EMBL" id="AXU40756.1"/>
    </source>
</evidence>
<dbReference type="GO" id="GO:0003700">
    <property type="term" value="F:DNA-binding transcription factor activity"/>
    <property type="evidence" value="ECO:0007669"/>
    <property type="project" value="InterPro"/>
</dbReference>
<feature type="domain" description="HTH lysR-type" evidence="7">
    <location>
        <begin position="6"/>
        <end position="63"/>
    </location>
</feature>
<keyword evidence="6" id="KW-0804">Transcription</keyword>
<dbReference type="Gene3D" id="3.40.190.290">
    <property type="match status" value="1"/>
</dbReference>
<evidence type="ECO:0000256" key="2">
    <source>
        <dbReference type="ARBA" id="ARBA00009437"/>
    </source>
</evidence>
<dbReference type="GO" id="GO:0000976">
    <property type="term" value="F:transcription cis-regulatory region binding"/>
    <property type="evidence" value="ECO:0007669"/>
    <property type="project" value="TreeGrafter"/>
</dbReference>
<comment type="similarity">
    <text evidence="2">Belongs to the LysR transcriptional regulatory family.</text>
</comment>
<keyword evidence="5" id="KW-0238">DNA-binding</keyword>
<geneLocation type="plastid" evidence="8"/>
<evidence type="ECO:0000256" key="4">
    <source>
        <dbReference type="ARBA" id="ARBA00023015"/>
    </source>
</evidence>
<dbReference type="Pfam" id="PF00126">
    <property type="entry name" value="HTH_1"/>
    <property type="match status" value="1"/>
</dbReference>
<protein>
    <recommendedName>
        <fullName evidence="3">Probable RuBisCO transcriptional regulator</fullName>
    </recommendedName>
</protein>
<dbReference type="SUPFAM" id="SSF46785">
    <property type="entry name" value="Winged helix' DNA-binding domain"/>
    <property type="match status" value="1"/>
</dbReference>
<evidence type="ECO:0000256" key="6">
    <source>
        <dbReference type="ARBA" id="ARBA00023163"/>
    </source>
</evidence>
<proteinExistence type="inferred from homology"/>
<evidence type="ECO:0000256" key="3">
    <source>
        <dbReference type="ARBA" id="ARBA00018907"/>
    </source>
</evidence>
<gene>
    <name evidence="8" type="primary">rbcR</name>
    <name evidence="8" type="ORF">Scana_112</name>
</gene>
<dbReference type="AlphaFoldDB" id="A0A5A4MHG3"/>
<dbReference type="PANTHER" id="PTHR30126:SF39">
    <property type="entry name" value="HTH-TYPE TRANSCRIPTIONAL REGULATOR CYSL"/>
    <property type="match status" value="1"/>
</dbReference>
<dbReference type="InterPro" id="IPR036388">
    <property type="entry name" value="WH-like_DNA-bd_sf"/>
</dbReference>
<organism evidence="8">
    <name type="scientific">Hapterophycus canaliculatus</name>
    <dbReference type="NCBI Taxonomy" id="2567908"/>
    <lineage>
        <taxon>Eukaryota</taxon>
        <taxon>Sar</taxon>
        <taxon>Stramenopiles</taxon>
        <taxon>Ochrophyta</taxon>
        <taxon>PX clade</taxon>
        <taxon>Phaeophyceae</taxon>
        <taxon>Ectocarpales</taxon>
        <taxon>Scytosiphonaceae</taxon>
        <taxon>Hapterophycus</taxon>
    </lineage>
</organism>
<keyword evidence="8" id="KW-0934">Plastid</keyword>
<accession>A0A5A4MHG3</accession>